<comment type="caution">
    <text evidence="1">The sequence shown here is derived from an EMBL/GenBank/DDBJ whole genome shotgun (WGS) entry which is preliminary data.</text>
</comment>
<protein>
    <submittedName>
        <fullName evidence="1">Uncharacterized protein</fullName>
    </submittedName>
</protein>
<dbReference type="AlphaFoldDB" id="A0A645H1G6"/>
<proteinExistence type="predicted"/>
<gene>
    <name evidence="1" type="ORF">SDC9_180350</name>
</gene>
<name>A0A645H1G6_9ZZZZ</name>
<dbReference type="EMBL" id="VSSQ01085094">
    <property type="protein sequence ID" value="MPN32867.1"/>
    <property type="molecule type" value="Genomic_DNA"/>
</dbReference>
<reference evidence="1" key="1">
    <citation type="submission" date="2019-08" db="EMBL/GenBank/DDBJ databases">
        <authorList>
            <person name="Kucharzyk K."/>
            <person name="Murdoch R.W."/>
            <person name="Higgins S."/>
            <person name="Loffler F."/>
        </authorList>
    </citation>
    <scope>NUCLEOTIDE SEQUENCE</scope>
</reference>
<accession>A0A645H1G6</accession>
<sequence length="109" mass="12141">MATGWLENVAILWRHLVNPRTEPTHDVIHQPRRGAVGSQPLPGCTVNQSTFVKVGQGFRADEAAVAQILDVGGRRFQCRTPFAPTHRDRARAFAVIMFREPIVNIVQVS</sequence>
<organism evidence="1">
    <name type="scientific">bioreactor metagenome</name>
    <dbReference type="NCBI Taxonomy" id="1076179"/>
    <lineage>
        <taxon>unclassified sequences</taxon>
        <taxon>metagenomes</taxon>
        <taxon>ecological metagenomes</taxon>
    </lineage>
</organism>
<evidence type="ECO:0000313" key="1">
    <source>
        <dbReference type="EMBL" id="MPN32867.1"/>
    </source>
</evidence>